<feature type="transmembrane region" description="Helical" evidence="2">
    <location>
        <begin position="1184"/>
        <end position="1204"/>
    </location>
</feature>
<evidence type="ECO:0000256" key="3">
    <source>
        <dbReference type="SAM" id="SignalP"/>
    </source>
</evidence>
<feature type="signal peptide" evidence="3">
    <location>
        <begin position="1"/>
        <end position="23"/>
    </location>
</feature>
<keyword evidence="2" id="KW-0812">Transmembrane</keyword>
<feature type="region of interest" description="Disordered" evidence="1">
    <location>
        <begin position="1232"/>
        <end position="1256"/>
    </location>
</feature>
<feature type="compositionally biased region" description="Low complexity" evidence="1">
    <location>
        <begin position="2509"/>
        <end position="2527"/>
    </location>
</feature>
<evidence type="ECO:0000313" key="5">
    <source>
        <dbReference type="Proteomes" id="UP001249851"/>
    </source>
</evidence>
<dbReference type="EMBL" id="JARQWQ010000025">
    <property type="protein sequence ID" value="KAK2563567.1"/>
    <property type="molecule type" value="Genomic_DNA"/>
</dbReference>
<feature type="transmembrane region" description="Helical" evidence="2">
    <location>
        <begin position="2284"/>
        <end position="2307"/>
    </location>
</feature>
<feature type="transmembrane region" description="Helical" evidence="2">
    <location>
        <begin position="1156"/>
        <end position="1172"/>
    </location>
</feature>
<keyword evidence="3" id="KW-0732">Signal</keyword>
<dbReference type="SMART" id="SM00710">
    <property type="entry name" value="PbH1"/>
    <property type="match status" value="9"/>
</dbReference>
<gene>
    <name evidence="4" type="ORF">P5673_013294</name>
</gene>
<feature type="transmembrane region" description="Helical" evidence="2">
    <location>
        <begin position="982"/>
        <end position="998"/>
    </location>
</feature>
<keyword evidence="2" id="KW-1133">Transmembrane helix</keyword>
<feature type="transmembrane region" description="Helical" evidence="2">
    <location>
        <begin position="2239"/>
        <end position="2264"/>
    </location>
</feature>
<comment type="caution">
    <text evidence="4">The sequence shown here is derived from an EMBL/GenBank/DDBJ whole genome shotgun (WGS) entry which is preliminary data.</text>
</comment>
<feature type="transmembrane region" description="Helical" evidence="2">
    <location>
        <begin position="2200"/>
        <end position="2218"/>
    </location>
</feature>
<dbReference type="Proteomes" id="UP001249851">
    <property type="component" value="Unassembled WGS sequence"/>
</dbReference>
<dbReference type="SUPFAM" id="SSF51126">
    <property type="entry name" value="Pectin lyase-like"/>
    <property type="match status" value="3"/>
</dbReference>
<feature type="transmembrane region" description="Helical" evidence="2">
    <location>
        <begin position="1116"/>
        <end position="1135"/>
    </location>
</feature>
<accession>A0AAD9V776</accession>
<keyword evidence="2" id="KW-0472">Membrane</keyword>
<evidence type="ECO:0000256" key="1">
    <source>
        <dbReference type="SAM" id="MobiDB-lite"/>
    </source>
</evidence>
<dbReference type="InterPro" id="IPR011050">
    <property type="entry name" value="Pectin_lyase_fold/virulence"/>
</dbReference>
<evidence type="ECO:0000313" key="4">
    <source>
        <dbReference type="EMBL" id="KAK2563567.1"/>
    </source>
</evidence>
<feature type="region of interest" description="Disordered" evidence="1">
    <location>
        <begin position="2487"/>
        <end position="2559"/>
    </location>
</feature>
<reference evidence="4" key="2">
    <citation type="journal article" date="2023" name="Science">
        <title>Genomic signatures of disease resistance in endangered staghorn corals.</title>
        <authorList>
            <person name="Vollmer S.V."/>
            <person name="Selwyn J.D."/>
            <person name="Despard B.A."/>
            <person name="Roesel C.L."/>
        </authorList>
    </citation>
    <scope>NUCLEOTIDE SEQUENCE</scope>
    <source>
        <strain evidence="4">K2</strain>
    </source>
</reference>
<feature type="compositionally biased region" description="Polar residues" evidence="1">
    <location>
        <begin position="2487"/>
        <end position="2498"/>
    </location>
</feature>
<keyword evidence="5" id="KW-1185">Reference proteome</keyword>
<dbReference type="PANTHER" id="PTHR32158">
    <property type="entry name" value="RING-TYPE DOMAIN-CONTAINING PROTEIN"/>
    <property type="match status" value="1"/>
</dbReference>
<dbReference type="InterPro" id="IPR006626">
    <property type="entry name" value="PbH1"/>
</dbReference>
<reference evidence="4" key="1">
    <citation type="journal article" date="2023" name="G3 (Bethesda)">
        <title>Whole genome assembly and annotation of the endangered Caribbean coral Acropora cervicornis.</title>
        <authorList>
            <person name="Selwyn J.D."/>
            <person name="Vollmer S.V."/>
        </authorList>
    </citation>
    <scope>NUCLEOTIDE SEQUENCE</scope>
    <source>
        <strain evidence="4">K2</strain>
    </source>
</reference>
<feature type="transmembrane region" description="Helical" evidence="2">
    <location>
        <begin position="2444"/>
        <end position="2461"/>
    </location>
</feature>
<feature type="compositionally biased region" description="Basic and acidic residues" evidence="1">
    <location>
        <begin position="1243"/>
        <end position="1255"/>
    </location>
</feature>
<name>A0AAD9V776_ACRCE</name>
<feature type="transmembrane region" description="Helical" evidence="2">
    <location>
        <begin position="2405"/>
        <end position="2424"/>
    </location>
</feature>
<evidence type="ECO:0000256" key="2">
    <source>
        <dbReference type="SAM" id="Phobius"/>
    </source>
</evidence>
<feature type="transmembrane region" description="Helical" evidence="2">
    <location>
        <begin position="2367"/>
        <end position="2384"/>
    </location>
</feature>
<feature type="chain" id="PRO_5042144511" evidence="3">
    <location>
        <begin position="24"/>
        <end position="2559"/>
    </location>
</feature>
<dbReference type="PANTHER" id="PTHR32158:SF21">
    <property type="match status" value="1"/>
</dbReference>
<feature type="transmembrane region" description="Helical" evidence="2">
    <location>
        <begin position="2341"/>
        <end position="2361"/>
    </location>
</feature>
<protein>
    <submittedName>
        <fullName evidence="4">Uncharacterized protein</fullName>
    </submittedName>
</protein>
<feature type="transmembrane region" description="Helical" evidence="2">
    <location>
        <begin position="2117"/>
        <end position="2137"/>
    </location>
</feature>
<sequence length="2559" mass="283810">MATSFCVLRAVLFLLLGIHLSKASTIFVSPSGNDSALHCGNSSSNPCATLDFVFSGIKTGENSTQIFVAKGMYLLKRSYRFYRVANFEMVGENDVEVNCVTNVSLSFVLSVNISFDGIKFKRCGGWRSSSVNAKKPYSGLGGVKFKVALDFRYCRNLRVSNVEVSSSPGLGLNCYDVGGVVIFANCTFVNNTAANNVILWNITKESITQRQQTARKEYVFSGGGVYFGLDAYGSNTVRNVTPEQHDSYQHNNSFIFRNCSFVRNEAIWLNASNPSDFVDTPELPFSRGGGLAIYFRSNASGCAVAIESCLFTGNRAHWGGALQLGLMNRPENNHLTINDTRFENNKGVLAGGGARLSNLVTGIKDRLNTITVDNCLFVNNSAIWGGGVSIFGSTIAEKCASHSELSQFIFKDCQWENNTGTVGSACGAFLLNKNEDQIGPEVPYHISINGCTFEGNFVRQLKEFVSIGEGAFYSIEVPLLLLGNVTFINNTGTAVALDGATLDIFDQVYFIDNTGFRGGGMAMYGRSRVIFHKDSLLLFDGNKCLAQGGALYIDAPGPPLVSFNATGTNTHICFFQYTNHSLDFDEWETKVVFRNNKAPSSFAGNSIYATTLKNCRRPGEPRQNNSVLRWNFVEFKDRDGNASSREKEVSTDPVDLKYNSEDWQVAPGEPFNATLRLIDELGGKVQGVVNVKVVSHSSPVVFATPSTFISNGTISFVRFFGKPGDKFAVQINYLGRQILTERIRDLALRSCNPGFEMKDDAGGGRCVCVSSRGVAKCLSDGKTIYLKRNYWGGIVKGRFVTHVCPTGYCKAYDQHVSEKLYSASGICNDDRDQKSILCGDCKENRSVLFGGEVCSSDCSNWYLLLLLVYGMVLLAVVLGIMLIDLDFFTGYLNAWLYSYQVMKVITPDGFKFDGFIEFIIGLANFQLRVGSGGICFAKGLDDADKLVIMYALPTYVIVLVILLAKAVGWYPNWCFSRRVKAAPFRAFCTIVVLCYTDITRISLRILHPAALASGPVVMYAKGSIPFFTEKHIAYSTVALLFIVLFVIPFPLILVFRPFLTKRLRPILNLNRWKPIFDALQNCFKDQYRWCAAFYFLCRLVLLAIATFMTASPLKRALLEGSCAMILLTIAYLRPYKEAKDVKEDEESYEWINQSDAVLLATVTLIAIFSSPMDSALENSTWTGFYIVVEILAYVPLLACAMVAVRTVRKYRREAKTLNQNSVSDLSISDISDTSQIQGSPSMDSEHPRRTTKDHSWNTLPRTKMLNSKGSVTSILLSAICFYGAIASHSETVMFVSASHGNDTSPNCTKANPCKTFDRVLNLASAFNSTTIFAAKGNYSMNASHHFERMSSFRLSGNASSREDVQITCTGNVSISFILSENITVEGIKFVKCGDWHPSSVESKKNNASFESARFKTAFDFRYCRGLRISEVEISESPGLGANLYDVGGVVEFSNVLFADNHARNVNDDARISLADNTTYVHSGGGVNLKLNRYGYDTANVTPSQHDSYQHNNSYVFTSCQFLRNEAFSRNATKQIDLDAPRSALHNGGGLAVYFTGNASGCIVKIEACVFYHNRAMRGGGLLVVIQDNTQENSLQLQNTQFEKNNASLGGGGAELVHVPDKLKYLRLNHFKVINCTFIDNNATWGGGILLYGRTILRKFRKHRYPSVILFRFIHCSWLRNVGSIGAAVEIFLQNDNTDLIGPEVPFHVCFENDTLFHANRVVPTEGYLTIGEGSVYSVQAPLIFRGNASFTNNSQSALVLDGATIELHGRLDFINNTGLRGGAMAMYGRSRVIFNKNSILKFETNKCVYKGGALYIQAPGSPLARVNSSIVNVHACFFGYEKPKADYDDWDTTVIFKDNTAPQGKSIYATTLNDCGTIDKKKQKNNIFKWKFVKFYPNQTNQVATDTMKIFATKEDWNVAPGEVFDARVNLTDEVGNPVDGIVKVTVSGNSVNLNSSNLFLATDSKIGSIILSGDEEANFSVQLNSVGNELLSARIDNVLKKCYPGFTHKSSNKTCECISKTSKPGRGVSHCGPLKKTVYIKTGYWAGRLNETFFTYFCPIGYCNSNPSEQCYEYLKDQMCQNGRDQSSTLCGKCSHNHSVAFGSEACVPNCKYWNLFYLILVGAVLIVLVILIMLINVDFFTGYLNAWLYSYQVMNLLTPDGFEFDRFIRFVIGLSDIQLHLYNHGFCLAKGLDDADKLMIMYALPVFVILTVWLLSQLVKRYPQWRLSKRVRAPHRAICTIFVLCYTNITTLSLKILHPATFGSQTVLFQNGSISFFSKKHLVYGIIAILSIVIFVLPFPLILLFRPFLTKGLRPILNLNRWGPYFNAFQGCLKDQYRWCAAFYFICRLGILLVFTYLPDGVAKPMVLQCACILILVLFSSLRPYKEARDVGPGERSYEWINISDVAVLTTLSLISVLSAPIDSSYQAPEEAKTCLRYIVKVLAYGPLVVLVALAYRVFRNRYPEVTLNCCAPQEDRDDLLPAMSETSVTSGSPRETPSMCDVFDNQQNRGSQQSGRGSQDSSRGSIRRNRRSQQNSKGSTQSNSGSQEVYRGGNPV</sequence>
<feature type="transmembrane region" description="Helical" evidence="2">
    <location>
        <begin position="861"/>
        <end position="883"/>
    </location>
</feature>
<feature type="transmembrane region" description="Helical" evidence="2">
    <location>
        <begin position="1089"/>
        <end position="1110"/>
    </location>
</feature>
<organism evidence="4 5">
    <name type="scientific">Acropora cervicornis</name>
    <name type="common">Staghorn coral</name>
    <dbReference type="NCBI Taxonomy" id="6130"/>
    <lineage>
        <taxon>Eukaryota</taxon>
        <taxon>Metazoa</taxon>
        <taxon>Cnidaria</taxon>
        <taxon>Anthozoa</taxon>
        <taxon>Hexacorallia</taxon>
        <taxon>Scleractinia</taxon>
        <taxon>Astrocoeniina</taxon>
        <taxon>Acroporidae</taxon>
        <taxon>Acropora</taxon>
    </lineage>
</organism>
<proteinExistence type="predicted"/>
<feature type="transmembrane region" description="Helical" evidence="2">
    <location>
        <begin position="1032"/>
        <end position="1055"/>
    </location>
</feature>
<feature type="transmembrane region" description="Helical" evidence="2">
    <location>
        <begin position="947"/>
        <end position="970"/>
    </location>
</feature>